<dbReference type="SUPFAM" id="SSF56112">
    <property type="entry name" value="Protein kinase-like (PK-like)"/>
    <property type="match status" value="1"/>
</dbReference>
<evidence type="ECO:0000313" key="2">
    <source>
        <dbReference type="EMBL" id="RIB27861.1"/>
    </source>
</evidence>
<organism evidence="2 3">
    <name type="scientific">Gigaspora rosea</name>
    <dbReference type="NCBI Taxonomy" id="44941"/>
    <lineage>
        <taxon>Eukaryota</taxon>
        <taxon>Fungi</taxon>
        <taxon>Fungi incertae sedis</taxon>
        <taxon>Mucoromycota</taxon>
        <taxon>Glomeromycotina</taxon>
        <taxon>Glomeromycetes</taxon>
        <taxon>Diversisporales</taxon>
        <taxon>Gigasporaceae</taxon>
        <taxon>Gigaspora</taxon>
    </lineage>
</organism>
<keyword evidence="3" id="KW-1185">Reference proteome</keyword>
<dbReference type="Gene3D" id="3.30.200.20">
    <property type="entry name" value="Phosphorylase Kinase, domain 1"/>
    <property type="match status" value="1"/>
</dbReference>
<evidence type="ECO:0008006" key="4">
    <source>
        <dbReference type="Google" id="ProtNLM"/>
    </source>
</evidence>
<evidence type="ECO:0000313" key="3">
    <source>
        <dbReference type="Proteomes" id="UP000266673"/>
    </source>
</evidence>
<dbReference type="EMBL" id="QKWP01000085">
    <property type="protein sequence ID" value="RIB27861.1"/>
    <property type="molecule type" value="Genomic_DNA"/>
</dbReference>
<proteinExistence type="predicted"/>
<accession>A0A397W1A4</accession>
<gene>
    <name evidence="2" type="ORF">C2G38_2159505</name>
    <name evidence="1" type="ORF">C2G38_2233304</name>
</gene>
<evidence type="ECO:0000313" key="1">
    <source>
        <dbReference type="EMBL" id="RIB00710.1"/>
    </source>
</evidence>
<comment type="caution">
    <text evidence="2">The sequence shown here is derived from an EMBL/GenBank/DDBJ whole genome shotgun (WGS) entry which is preliminary data.</text>
</comment>
<name>A0A397W1A4_9GLOM</name>
<sequence length="115" mass="13830">MIENTQDNKRRHEEDECDNRKKVKNVLKTTTLFDCDIKFCELKKNKTYSCRRFWVVYEVLWNEGKENRQIVAAKVVDNADTQESVRDFKREVNTLRTSQYCKEHIIQFYGLSQSI</sequence>
<dbReference type="OrthoDB" id="2477808at2759"/>
<dbReference type="AlphaFoldDB" id="A0A397W1A4"/>
<dbReference type="InterPro" id="IPR011009">
    <property type="entry name" value="Kinase-like_dom_sf"/>
</dbReference>
<dbReference type="Proteomes" id="UP000266673">
    <property type="component" value="Unassembled WGS sequence"/>
</dbReference>
<dbReference type="EMBL" id="QKWP01003740">
    <property type="protein sequence ID" value="RIB00710.1"/>
    <property type="molecule type" value="Genomic_DNA"/>
</dbReference>
<protein>
    <recommendedName>
        <fullName evidence="4">Protein kinase domain-containing protein</fullName>
    </recommendedName>
</protein>
<reference evidence="2 3" key="1">
    <citation type="submission" date="2018-06" db="EMBL/GenBank/DDBJ databases">
        <title>Comparative genomics reveals the genomic features of Rhizophagus irregularis, R. cerebriforme, R. diaphanum and Gigaspora rosea, and their symbiotic lifestyle signature.</title>
        <authorList>
            <person name="Morin E."/>
            <person name="San Clemente H."/>
            <person name="Chen E.C.H."/>
            <person name="De La Providencia I."/>
            <person name="Hainaut M."/>
            <person name="Kuo A."/>
            <person name="Kohler A."/>
            <person name="Murat C."/>
            <person name="Tang N."/>
            <person name="Roy S."/>
            <person name="Loubradou J."/>
            <person name="Henrissat B."/>
            <person name="Grigoriev I.V."/>
            <person name="Corradi N."/>
            <person name="Roux C."/>
            <person name="Martin F.M."/>
        </authorList>
    </citation>
    <scope>NUCLEOTIDE SEQUENCE [LARGE SCALE GENOMIC DNA]</scope>
    <source>
        <strain evidence="2 3">DAOM 194757</strain>
    </source>
</reference>